<protein>
    <recommendedName>
        <fullName evidence="3">Heparinase</fullName>
    </recommendedName>
</protein>
<evidence type="ECO:0000313" key="2">
    <source>
        <dbReference type="Proteomes" id="UP000262172"/>
    </source>
</evidence>
<organism evidence="1 2">
    <name type="scientific">Microbacterium bovistercoris</name>
    <dbReference type="NCBI Taxonomy" id="2293570"/>
    <lineage>
        <taxon>Bacteria</taxon>
        <taxon>Bacillati</taxon>
        <taxon>Actinomycetota</taxon>
        <taxon>Actinomycetes</taxon>
        <taxon>Micrococcales</taxon>
        <taxon>Microbacteriaceae</taxon>
        <taxon>Microbacterium</taxon>
    </lineage>
</organism>
<comment type="caution">
    <text evidence="1">The sequence shown here is derived from an EMBL/GenBank/DDBJ whole genome shotgun (WGS) entry which is preliminary data.</text>
</comment>
<dbReference type="OrthoDB" id="9793856at2"/>
<proteinExistence type="predicted"/>
<dbReference type="AlphaFoldDB" id="A0A371NXF3"/>
<dbReference type="SUPFAM" id="SSF48230">
    <property type="entry name" value="Chondroitin AC/alginate lyase"/>
    <property type="match status" value="1"/>
</dbReference>
<reference evidence="1 2" key="1">
    <citation type="submission" date="2018-08" db="EMBL/GenBank/DDBJ databases">
        <title>Isolation, diversity and antifungal activity of Actinobacteria from cow dung.</title>
        <authorList>
            <person name="Ling L."/>
        </authorList>
    </citation>
    <scope>NUCLEOTIDE SEQUENCE [LARGE SCALE GENOMIC DNA]</scope>
    <source>
        <strain evidence="1 2">NEAU-LLE</strain>
    </source>
</reference>
<evidence type="ECO:0008006" key="3">
    <source>
        <dbReference type="Google" id="ProtNLM"/>
    </source>
</evidence>
<dbReference type="EMBL" id="QUAB01000031">
    <property type="protein sequence ID" value="REJ06833.1"/>
    <property type="molecule type" value="Genomic_DNA"/>
</dbReference>
<dbReference type="InterPro" id="IPR008929">
    <property type="entry name" value="Chondroitin_lyas"/>
</dbReference>
<sequence>MLIRRGALHDVWRRHGRAHGALRVAAASDRAFWDGADAGIRAVILDESDRLRHEAWPQPLLSQWAAYARTGDRSVYEAANFTRNRRVRLAVLAAALDPTEERLAEAADGLWLKAEQSTWCWPAHDDAFARGRMVPDATHPYVDLGAGEDVALVAWAVLVLGERLDEFSPGLRDRLAAEARARVLEPFVLRRDWPWEGTEDHVHNWAPWIHSNLLPAAIAFADDELREQVFVLCVDGLDRYLAQLPADGAIDEGFAYWWQGAARAFDALAVLDDLTGGAVRRALPAELSGLAELTRFPERMRLGPGWFVSFSDAEARADPGVAWHALFRAARLCGLDDVAAFAAAESTAPLCGLDHGVHAGLGRMLAELADQDWAAATASKVAQPVPWIAEPATEVAQPAAWVAEPVEAPAFVDRGSSPNAREPVLLGSIGLGIRESRGLTVIAKGGHNGENHNHNDLGSISVAVGGIPLLPDLGRATYTAQTFSERRWELWNVRSDWHSAPMPCGAVQLPGAEWRAPLTCVEDGWAIDLVDAYPDAGPWLRTVTLADGVLRVTDEGEAVADPATRIVVVCTGVPVQTAEGLLVPGREGSPDLLLAHDAAGVEIETVEVADPHLLASWGDTVSRMIFAPASGSRWQMRGEIR</sequence>
<dbReference type="RefSeq" id="WP_116241257.1">
    <property type="nucleotide sequence ID" value="NZ_QUAB01000031.1"/>
</dbReference>
<name>A0A371NXF3_9MICO</name>
<dbReference type="Gene3D" id="2.70.98.70">
    <property type="match status" value="1"/>
</dbReference>
<gene>
    <name evidence="1" type="ORF">DY023_05060</name>
</gene>
<accession>A0A371NXF3</accession>
<evidence type="ECO:0000313" key="1">
    <source>
        <dbReference type="EMBL" id="REJ06833.1"/>
    </source>
</evidence>
<dbReference type="Proteomes" id="UP000262172">
    <property type="component" value="Unassembled WGS sequence"/>
</dbReference>
<dbReference type="Gene3D" id="1.50.10.100">
    <property type="entry name" value="Chondroitin AC/alginate lyase"/>
    <property type="match status" value="1"/>
</dbReference>
<keyword evidence="2" id="KW-1185">Reference proteome</keyword>